<dbReference type="Proteomes" id="UP000186216">
    <property type="component" value="Unassembled WGS sequence"/>
</dbReference>
<dbReference type="InterPro" id="IPR021719">
    <property type="entry name" value="Prot_inh_I78"/>
</dbReference>
<evidence type="ECO:0000256" key="1">
    <source>
        <dbReference type="SAM" id="SignalP"/>
    </source>
</evidence>
<reference evidence="3 5" key="2">
    <citation type="submission" date="2021-01" db="EMBL/GenBank/DDBJ databases">
        <title>Biogeographic distribution of Paracoccus.</title>
        <authorList>
            <person name="Hollensteiner J."/>
            <person name="Leineberger J."/>
            <person name="Brinkhoff T."/>
            <person name="Daniel R."/>
        </authorList>
    </citation>
    <scope>NUCLEOTIDE SEQUENCE [LARGE SCALE GENOMIC DNA]</scope>
    <source>
        <strain evidence="3 5">DSM 18447</strain>
    </source>
</reference>
<evidence type="ECO:0000313" key="4">
    <source>
        <dbReference type="Proteomes" id="UP000186216"/>
    </source>
</evidence>
<dbReference type="Gene3D" id="3.30.10.10">
    <property type="entry name" value="Trypsin Inhibitor V, subunit A"/>
    <property type="match status" value="1"/>
</dbReference>
<dbReference type="AlphaFoldDB" id="A0AA45W3Z1"/>
<accession>A0AA45W3Z1</accession>
<name>A0AA45W3Z1_9RHOB</name>
<dbReference type="EMBL" id="CP067140">
    <property type="protein sequence ID" value="WCR05182.1"/>
    <property type="molecule type" value="Genomic_DNA"/>
</dbReference>
<dbReference type="Proteomes" id="UP001215549">
    <property type="component" value="Chromosome"/>
</dbReference>
<keyword evidence="5" id="KW-1185">Reference proteome</keyword>
<feature type="signal peptide" evidence="1">
    <location>
        <begin position="1"/>
        <end position="16"/>
    </location>
</feature>
<gene>
    <name evidence="3" type="ORF">JHX88_05695</name>
    <name evidence="2" type="ORF">SAMN05421772_105148</name>
</gene>
<evidence type="ECO:0000313" key="5">
    <source>
        <dbReference type="Proteomes" id="UP001215549"/>
    </source>
</evidence>
<organism evidence="2 4">
    <name type="scientific">Paracoccus saliphilus</name>
    <dbReference type="NCBI Taxonomy" id="405559"/>
    <lineage>
        <taxon>Bacteria</taxon>
        <taxon>Pseudomonadati</taxon>
        <taxon>Pseudomonadota</taxon>
        <taxon>Alphaproteobacteria</taxon>
        <taxon>Rhodobacterales</taxon>
        <taxon>Paracoccaceae</taxon>
        <taxon>Paracoccus</taxon>
    </lineage>
</organism>
<dbReference type="PROSITE" id="PS51257">
    <property type="entry name" value="PROKAR_LIPOPROTEIN"/>
    <property type="match status" value="1"/>
</dbReference>
<evidence type="ECO:0000313" key="3">
    <source>
        <dbReference type="EMBL" id="WCR05182.1"/>
    </source>
</evidence>
<dbReference type="Pfam" id="PF11720">
    <property type="entry name" value="Inhibitor_I78"/>
    <property type="match status" value="1"/>
</dbReference>
<feature type="chain" id="PRO_5041286139" evidence="1">
    <location>
        <begin position="17"/>
        <end position="94"/>
    </location>
</feature>
<evidence type="ECO:0000313" key="2">
    <source>
        <dbReference type="EMBL" id="SIS80754.1"/>
    </source>
</evidence>
<sequence>MRGPLILSLMSGLALAACEPVPESSTPELDLPQNCGAEELQDLVGQPKSVLDSKDFPAGTRIIGPGDAVTADYRADRLNIEINRDDRIEKIGCF</sequence>
<proteinExistence type="predicted"/>
<reference evidence="2 4" key="1">
    <citation type="submission" date="2017-01" db="EMBL/GenBank/DDBJ databases">
        <authorList>
            <person name="Varghese N."/>
            <person name="Submissions S."/>
        </authorList>
    </citation>
    <scope>NUCLEOTIDE SEQUENCE [LARGE SCALE GENOMIC DNA]</scope>
    <source>
        <strain evidence="2 4">DSM 18447</strain>
    </source>
</reference>
<protein>
    <submittedName>
        <fullName evidence="2">Peptidase inhibitor I78 family protein</fullName>
    </submittedName>
</protein>
<dbReference type="EMBL" id="FTOU01000005">
    <property type="protein sequence ID" value="SIS80754.1"/>
    <property type="molecule type" value="Genomic_DNA"/>
</dbReference>
<keyword evidence="1" id="KW-0732">Signal</keyword>